<accession>A0A9X9PTC1</accession>
<name>A0A9X9PTC1_GULGU</name>
<proteinExistence type="predicted"/>
<dbReference type="AlphaFoldDB" id="A0A9X9PTC1"/>
<comment type="caution">
    <text evidence="2">The sequence shown here is derived from an EMBL/GenBank/DDBJ whole genome shotgun (WGS) entry which is preliminary data.</text>
</comment>
<protein>
    <submittedName>
        <fullName evidence="2">Uncharacterized protein</fullName>
    </submittedName>
</protein>
<reference evidence="2 3" key="1">
    <citation type="submission" date="2018-10" db="EMBL/GenBank/DDBJ databases">
        <authorList>
            <person name="Ekblom R."/>
            <person name="Jareborg N."/>
        </authorList>
    </citation>
    <scope>NUCLEOTIDE SEQUENCE [LARGE SCALE GENOMIC DNA]</scope>
    <source>
        <tissue evidence="2">Muscle</tissue>
    </source>
</reference>
<sequence length="48" mass="5691">MTLFRKDFLVRDNYHFHSHKSGRWRFGGHPQLEAHPNSITNRKISTGL</sequence>
<feature type="compositionally biased region" description="Polar residues" evidence="1">
    <location>
        <begin position="37"/>
        <end position="48"/>
    </location>
</feature>
<dbReference type="Proteomes" id="UP000269945">
    <property type="component" value="Unassembled WGS sequence"/>
</dbReference>
<keyword evidence="3" id="KW-1185">Reference proteome</keyword>
<evidence type="ECO:0000313" key="2">
    <source>
        <dbReference type="EMBL" id="VCW50001.1"/>
    </source>
</evidence>
<gene>
    <name evidence="2" type="ORF">BN2614_LOCUS2</name>
</gene>
<feature type="region of interest" description="Disordered" evidence="1">
    <location>
        <begin position="26"/>
        <end position="48"/>
    </location>
</feature>
<evidence type="ECO:0000256" key="1">
    <source>
        <dbReference type="SAM" id="MobiDB-lite"/>
    </source>
</evidence>
<organism evidence="2 3">
    <name type="scientific">Gulo gulo</name>
    <name type="common">Wolverine</name>
    <name type="synonym">Gluton</name>
    <dbReference type="NCBI Taxonomy" id="48420"/>
    <lineage>
        <taxon>Eukaryota</taxon>
        <taxon>Metazoa</taxon>
        <taxon>Chordata</taxon>
        <taxon>Craniata</taxon>
        <taxon>Vertebrata</taxon>
        <taxon>Euteleostomi</taxon>
        <taxon>Mammalia</taxon>
        <taxon>Eutheria</taxon>
        <taxon>Laurasiatheria</taxon>
        <taxon>Carnivora</taxon>
        <taxon>Caniformia</taxon>
        <taxon>Musteloidea</taxon>
        <taxon>Mustelidae</taxon>
        <taxon>Guloninae</taxon>
        <taxon>Gulo</taxon>
    </lineage>
</organism>
<evidence type="ECO:0000313" key="3">
    <source>
        <dbReference type="Proteomes" id="UP000269945"/>
    </source>
</evidence>
<dbReference type="EMBL" id="CYRY02000475">
    <property type="protein sequence ID" value="VCW50001.1"/>
    <property type="molecule type" value="Genomic_DNA"/>
</dbReference>